<feature type="disulfide bond" evidence="4">
    <location>
        <begin position="499"/>
        <end position="508"/>
    </location>
</feature>
<feature type="domain" description="EGF-like" evidence="7">
    <location>
        <begin position="1019"/>
        <end position="1055"/>
    </location>
</feature>
<dbReference type="PRINTS" id="PR00011">
    <property type="entry name" value="EGFLAMININ"/>
</dbReference>
<feature type="disulfide bond" evidence="4">
    <location>
        <begin position="649"/>
        <end position="658"/>
    </location>
</feature>
<dbReference type="InterPro" id="IPR000742">
    <property type="entry name" value="EGF"/>
</dbReference>
<feature type="domain" description="EGF-like" evidence="7">
    <location>
        <begin position="379"/>
        <end position="417"/>
    </location>
</feature>
<feature type="disulfide bond" evidence="4">
    <location>
        <begin position="1023"/>
        <end position="1033"/>
    </location>
</feature>
<organism evidence="8 9">
    <name type="scientific">Mya arenaria</name>
    <name type="common">Soft-shell clam</name>
    <dbReference type="NCBI Taxonomy" id="6604"/>
    <lineage>
        <taxon>Eukaryota</taxon>
        <taxon>Metazoa</taxon>
        <taxon>Spiralia</taxon>
        <taxon>Lophotrochozoa</taxon>
        <taxon>Mollusca</taxon>
        <taxon>Bivalvia</taxon>
        <taxon>Autobranchia</taxon>
        <taxon>Heteroconchia</taxon>
        <taxon>Euheterodonta</taxon>
        <taxon>Imparidentia</taxon>
        <taxon>Neoheterodontei</taxon>
        <taxon>Myida</taxon>
        <taxon>Myoidea</taxon>
        <taxon>Myidae</taxon>
        <taxon>Mya</taxon>
    </lineage>
</organism>
<feature type="disulfide bond" evidence="4">
    <location>
        <begin position="1448"/>
        <end position="1457"/>
    </location>
</feature>
<feature type="domain" description="EGF-like" evidence="7">
    <location>
        <begin position="1341"/>
        <end position="1377"/>
    </location>
</feature>
<feature type="disulfide bond" evidence="4">
    <location>
        <begin position="1181"/>
        <end position="1190"/>
    </location>
</feature>
<evidence type="ECO:0000256" key="4">
    <source>
        <dbReference type="PROSITE-ProRule" id="PRU00076"/>
    </source>
</evidence>
<feature type="disulfide bond" evidence="4">
    <location>
        <begin position="1429"/>
        <end position="1446"/>
    </location>
</feature>
<feature type="disulfide bond" evidence="4">
    <location>
        <begin position="1269"/>
        <end position="1278"/>
    </location>
</feature>
<dbReference type="Gene3D" id="2.10.25.10">
    <property type="entry name" value="Laminin"/>
    <property type="match status" value="11"/>
</dbReference>
<dbReference type="Pfam" id="PF00008">
    <property type="entry name" value="EGF"/>
    <property type="match status" value="1"/>
</dbReference>
<dbReference type="InterPro" id="IPR051216">
    <property type="entry name" value="Teneurin"/>
</dbReference>
<keyword evidence="3 4" id="KW-1015">Disulfide bond</keyword>
<feature type="domain" description="EGF-like" evidence="7">
    <location>
        <begin position="1416"/>
        <end position="1458"/>
    </location>
</feature>
<feature type="disulfide bond" evidence="4">
    <location>
        <begin position="884"/>
        <end position="894"/>
    </location>
</feature>
<dbReference type="InterPro" id="IPR008979">
    <property type="entry name" value="Galactose-bd-like_sf"/>
</dbReference>
<dbReference type="Pfam" id="PF23106">
    <property type="entry name" value="EGF_Teneurin"/>
    <property type="match status" value="1"/>
</dbReference>
<feature type="region of interest" description="Disordered" evidence="5">
    <location>
        <begin position="1985"/>
        <end position="2004"/>
    </location>
</feature>
<keyword evidence="1 4" id="KW-0245">EGF-like domain</keyword>
<evidence type="ECO:0000313" key="9">
    <source>
        <dbReference type="Proteomes" id="UP001164746"/>
    </source>
</evidence>
<feature type="domain" description="EGF-like" evidence="7">
    <location>
        <begin position="473"/>
        <end position="509"/>
    </location>
</feature>
<keyword evidence="9" id="KW-1185">Reference proteome</keyword>
<feature type="disulfide bond" evidence="4">
    <location>
        <begin position="630"/>
        <end position="647"/>
    </location>
</feature>
<feature type="disulfide bond" evidence="4">
    <location>
        <begin position="267"/>
        <end position="276"/>
    </location>
</feature>
<evidence type="ECO:0000313" key="8">
    <source>
        <dbReference type="EMBL" id="WAR26293.1"/>
    </source>
</evidence>
<feature type="disulfide bond" evidence="4">
    <location>
        <begin position="888"/>
        <end position="905"/>
    </location>
</feature>
<name>A0ABY7FVR3_MYAAR</name>
<evidence type="ECO:0000256" key="2">
    <source>
        <dbReference type="ARBA" id="ARBA00022737"/>
    </source>
</evidence>
<dbReference type="PROSITE" id="PS01248">
    <property type="entry name" value="EGF_LAM_1"/>
    <property type="match status" value="2"/>
</dbReference>
<dbReference type="PANTHER" id="PTHR11219:SF69">
    <property type="entry name" value="TENEURIN-A"/>
    <property type="match status" value="1"/>
</dbReference>
<feature type="domain" description="EGF-like" evidence="7">
    <location>
        <begin position="880"/>
        <end position="917"/>
    </location>
</feature>
<keyword evidence="2" id="KW-0677">Repeat</keyword>
<dbReference type="EMBL" id="CP111025">
    <property type="protein sequence ID" value="WAR26293.1"/>
    <property type="molecule type" value="Genomic_DNA"/>
</dbReference>
<feature type="compositionally biased region" description="Gly residues" evidence="5">
    <location>
        <begin position="1993"/>
        <end position="2004"/>
    </location>
</feature>
<accession>A0ABY7FVR3</accession>
<dbReference type="SMART" id="SM00181">
    <property type="entry name" value="EGF"/>
    <property type="match status" value="32"/>
</dbReference>
<feature type="disulfide bond" evidence="4">
    <location>
        <begin position="1367"/>
        <end position="1376"/>
    </location>
</feature>
<evidence type="ECO:0000256" key="5">
    <source>
        <dbReference type="SAM" id="MobiDB-lite"/>
    </source>
</evidence>
<evidence type="ECO:0000256" key="1">
    <source>
        <dbReference type="ARBA" id="ARBA00022536"/>
    </source>
</evidence>
<feature type="domain" description="EGF-like" evidence="7">
    <location>
        <begin position="1243"/>
        <end position="1279"/>
    </location>
</feature>
<dbReference type="PROSITE" id="PS50026">
    <property type="entry name" value="EGF_3"/>
    <property type="match status" value="13"/>
</dbReference>
<dbReference type="Gene3D" id="2.60.120.260">
    <property type="entry name" value="Galactose-binding domain-like"/>
    <property type="match status" value="1"/>
</dbReference>
<feature type="domain" description="EGF-like" evidence="7">
    <location>
        <begin position="717"/>
        <end position="753"/>
    </location>
</feature>
<gene>
    <name evidence="8" type="ORF">MAR_011997</name>
</gene>
<dbReference type="SUPFAM" id="SSF49785">
    <property type="entry name" value="Galactose-binding domain-like"/>
    <property type="match status" value="1"/>
</dbReference>
<feature type="disulfide bond" evidence="4">
    <location>
        <begin position="407"/>
        <end position="416"/>
    </location>
</feature>
<dbReference type="PROSITE" id="PS50022">
    <property type="entry name" value="FA58C_3"/>
    <property type="match status" value="1"/>
</dbReference>
<feature type="disulfide bond" evidence="4">
    <location>
        <begin position="1345"/>
        <end position="1355"/>
    </location>
</feature>
<feature type="disulfide bond" evidence="4">
    <location>
        <begin position="949"/>
        <end position="959"/>
    </location>
</feature>
<feature type="domain" description="EGF-like" evidence="7">
    <location>
        <begin position="945"/>
        <end position="978"/>
    </location>
</feature>
<evidence type="ECO:0000259" key="7">
    <source>
        <dbReference type="PROSITE" id="PS50026"/>
    </source>
</evidence>
<dbReference type="PROSITE" id="PS01186">
    <property type="entry name" value="EGF_2"/>
    <property type="match status" value="4"/>
</dbReference>
<evidence type="ECO:0000256" key="3">
    <source>
        <dbReference type="ARBA" id="ARBA00023157"/>
    </source>
</evidence>
<feature type="domain" description="F5/8 type C" evidence="6">
    <location>
        <begin position="2088"/>
        <end position="2230"/>
    </location>
</feature>
<sequence>MGWMGPACNDPCIHGTANADGTFCNCTKTCYHGLGCNIECSGNGVCNADGSGECYCDPLVGWDGTYCEIPGCPRNPDTDVECSQRGNCDSETRTCECDSGWQGLACHIPDCPGDPDCYGRGTCDESTSPPLCVSCDADWMGPACNDPCLHGTQTPMDSGVCLCESGWAGVGCNSECSEHGNISSTTNLCVCTYELGWKGEVCDIPGCPGLNNMDCSGRGGCDSSSATCTCNKGWQNIGCEDADCPGDPDCNDRGTCVDTLDPPECFCQQGWFGDGCEEECVNGLVSPVGSDDCVCDPGWVGINCDVECSHHGSIVNNSCNCDVGWRGEVCDIPGCPGVNEDCTGHGDCNTELHECTCYNGWTGVTDSEGKVDPLLNACDMADCPGSPDCNGQGTCDDSYTTPKCVDCNPGWMGPGCEDICDADHGEQSPMNSGNCFCDGCFTGRGCNLECDGHGKCVNGTCECKVGWRGTKCEVPGCPGNGTDCTQHGVCNTALQECTCTPGWTGDDCATPDCGDGACYGWFGLDCDKQCENGTVVLNNNLGGECQCDPCFNGDRCHLECSENGVCGSNSTCECFRQPHNAWVGSLCETEGCPGDDGKCNGNGDCINMVCHCYPGWKSDNCSVPECPNDCFDRGECVYDIEVESGVCICNEDWIGPDCSVPCVNGTNSGDGVCVCSRTCYTGLSCDGICNGYGICDEQNNGTCQCDFDLGYKGDQCTVDGCPGWPDNCMNHGTCNAASGACTCEQGWKGNACHIPDCDCNGVNATCEMRDGDDQPRCYDCDHPYIGDKCQYRCVHGHENNATFECICDECYSGAECDSLCNNEGSCVNGSCDCGFNGYRGEFCQTSECPGYDVSCTNHGQCNPGTGNCSCSTGWVGIGCHIVQCENDCSSHGVCLELDPPETPRCNCTNKYFGIDCSSLCDHGNVIKPDETDLSTWYCECDGCYTGAQCDIECSGRGSCDADGQCDCGTAGWRGDNCEKAGCPGLDGVDCSGHGNCITGSAEAIGTCTCDTYWVGEGCWTAECLNNCTGQGTCNDTTDVPFCTHCDQGWMGADCSTPCYGIQEPMDSGTGYTSNCSSPEDNCQAVCSSVGTCDTDSDSCICHDGTGLNVQGFWGDLCETEDCPGEGEPCSGHGLCIQGSCQCDIGWTINTTFCNVPDCPGNPDCSGQGMCDTSGAIPVCACYQGYIGNECEYRCINGTATADHECVCDPCFTGGACDEVCTGQGTCNNGTCACSASFWGEYCEERGCPGVGESCSGHGLCNQVDQVCQCDSYWTGEDCSTWDCPGDPDDCSNKGECDGDTYWPPKCVNCMLSMGDSCQYDCINGTELVPFSTECTCDACFTGFSCDVQCSNVGSCIADVNGTKGCNCSGGYKGEFCEQLDCPGEPDCTSDLQGTCTRENGASVCLCNGGFDGADCSEYVCPGSAAGTPCNFNGDCLLQEGASAPACVCYHGFTGLACDQCTANFVGTQCERCQDFYIGYNTTCDTLCVNGYATVYGGDVCECHDDDVNGHWINPQDGCVVCLQGWNLPHCTECAAHWVGPDCDISCIDYQGYFVDDDDGTVISAAVTPVFQCLQDLGAGLYTAWFGYESDNPNNVYISSMGENAFYSGASIDTTFVPPTKFIPQTVEYAVSIGPINMTNITDYSWKVYTLSVTDVPVIAVVDTSNICSSEPTLTELPVVQGTCSCNHGYWGPACENECPGGGDDPCFGKGTCDKGTGVCTCNQGANQTVNCETCISGWFGDDCSLVSTNRQDSTSEWYTGMAYGFGSFQTYDGSKYESNKVGQFLLTRVTTASSHQMDVHVVRSSGSNLAPVSMTSALGIRINGNTLVIRADDHGGAGTVTLNNEDATIGNGLNLASEVDIVTTSPSTYKLVASSDLFINIDMKKSYIDIFVSAKQSVCSSAEALLSSCDNDVMNDYVTSTGNDPGFRWKYLPLTKENIEEYILTRFNLAQVCEGGAHVGGYGGRGGSPANNFLLSTDSVAYGSLEAPTDPGSPGGGSGAGNGGGAIQITASADVIIDGILSADGGEGTSGGGGGSGGSVFIDANVIKGYGTISARGGNGASDGGGGGGGRVTLKHVANDYTFLGITTTDGGLGGTNEGSLSSSSIVSSSTQSNYGNAFGKLGYSSSKSWRPSNTNDAYLEAQLSSEHYITAIQTKGGGSGYYVKTYTVRYYNATSASWLNTENYVLTGNVNGGSTVTTRLPFPIYTTQVRVYPVTWQGTIELSMGLVGYARVILNFSNFKCVPSLAGGPGGPGTIYHWHVGSASTLVVDNYGKATYIAMAMDGSGAAYILGHADDLAEYVLYDGSHLVMAGDFTADNVHGDGRSMFHMAPNSTLKVNTGITSHVHIYSGAEILMEPETVEFVGIVYIQGFMTLGIPSDQTFTLSNVAKMTIDSLEMPQLEAGAFTVGVNTTFSVINPDHIFILTTADILIDGTFTVSGLLEFTAANISTFTVGTLGKATFDPVSSDMYIGSEIDIRGTVTMAKHVSIVYPCTQFLIENGTLTWPGTADIITIECEIVTINGPFSPGTVSFGAGVDHFTVGSLGTFSLTADGPVLVESAAISGKMYVSNFATFESKPESGGRIGAFVINYPNGLLQLNKYNLPEQNNGTTLDSNCSTLNVKNLTVDKTFTADALSINNGMDGISVNRYGEWTFTPFGEFRVDSFYSNGTVTSTTPVTLRGYALDKINEVHFEYGAVVTFDSLAQSSKSWTGVSELAVHEFKLYGDFKAGELKNYISEDQGWDRLDMNLNGSFYFLPNGPFILDYLYVNGHFESYGAINMTSAGTDLIIHLDTKGKLKFDSLVSSNWVAQSYVTAEKLQMDSGSWWQSGNTAWDVTTFTCSGALYSHPHVVTKIVFLTIKSGGNVDFSRPNTIKGFDYLIESGGVMDMFYQHTPENTDEGCEATQLLFKTVTIQGTARAGSMFIGPLGDDVQFCKTIDISGTLDVTGGGYLYDKGPGAGKVSSSGGSGASHGGRGGKGYGGMKATFQYGSIFNESTWGSGGGSYSVGGNNGGKGGGYIHMYVTEDIIISGTVRADGKASTYGHSGGGSGGNIYMESDVNFQLTGKLYCNGGSSISRGGGGAGGRVHAYFLYGDYHSGYIEAKGGTSGTGEAGGPGVSYLEGKFIRNLRIDNDCLQPKVTEPSGATAGDAEYNAYVDTGAIVHLQPPSDDYEFDFTHVELYGGAHLTLNGSGTTLKTEFMYGDDTGHLHIGPGHTFLLTEVSQYRRTNVSYEVFLYEGADWIWPETTVEFRQTLDQQALGMSTSATSCSASVLRTTSGRFWGTIDGTKSHLLVSTGANVVLGSAAIRANQFANLTVQDQGTLELLTTYGDLGDIWTLTVRRGSSNGQITVEGGGTVKSRNLNIHTDILKVDKLGTITVTASGTTDGTGAGTNKGGGSFGGRGGNGNYGGSSGEVYGDIYNSDILFGSGGGGASTSYGAGGGILELDITNTLLVEGTIEANGNNGYSSSIGGGSGGYILAITRNFEGSGTIEVAGGAGGTYTGAGGGGRLAVYYKYANYFFGSLDARGGAGNYGIGGSGTVYLKDTTSDAQNETLIIDNFGQALNTLDITDHTYSSYTTDGSRTWIADSTLAQMDTIRIVRAAHLAIHPDLDQSSAGFTLRANRFDGDSSGSIHVGPDQLVIVQHPEDLEFLVSVYVYEGGKLVLPTDFICHDVSIYIW</sequence>
<feature type="disulfide bond" evidence="4">
    <location>
        <begin position="907"/>
        <end position="916"/>
    </location>
</feature>
<feature type="domain" description="EGF-like" evidence="7">
    <location>
        <begin position="32"/>
        <end position="68"/>
    </location>
</feature>
<feature type="domain" description="EGF-like" evidence="7">
    <location>
        <begin position="622"/>
        <end position="659"/>
    </location>
</feature>
<proteinExistence type="predicted"/>
<feature type="disulfide bond" evidence="4">
    <location>
        <begin position="1045"/>
        <end position="1054"/>
    </location>
</feature>
<comment type="caution">
    <text evidence="4">Lacks conserved residue(s) required for the propagation of feature annotation.</text>
</comment>
<feature type="disulfide bond" evidence="4">
    <location>
        <begin position="36"/>
        <end position="46"/>
    </location>
</feature>
<dbReference type="Pfam" id="PF25024">
    <property type="entry name" value="EGF_TEN"/>
    <property type="match status" value="1"/>
</dbReference>
<feature type="disulfide bond" evidence="4">
    <location>
        <begin position="743"/>
        <end position="752"/>
    </location>
</feature>
<evidence type="ECO:0000259" key="6">
    <source>
        <dbReference type="PROSITE" id="PS50022"/>
    </source>
</evidence>
<dbReference type="InterPro" id="IPR000421">
    <property type="entry name" value="FA58C"/>
</dbReference>
<dbReference type="InterPro" id="IPR002049">
    <property type="entry name" value="LE_dom"/>
</dbReference>
<dbReference type="PANTHER" id="PTHR11219">
    <property type="entry name" value="TENEURIN AND N-ACETYLGLUCOSAMINE-1-PHOSPHODIESTER ALPHA-N-ACETYLGLUCOSAMINIDASE"/>
    <property type="match status" value="1"/>
</dbReference>
<feature type="disulfide bond" evidence="4">
    <location>
        <begin position="626"/>
        <end position="636"/>
    </location>
</feature>
<dbReference type="Proteomes" id="UP001164746">
    <property type="component" value="Chromosome 14"/>
</dbReference>
<feature type="domain" description="EGF-like" evidence="7">
    <location>
        <begin position="1154"/>
        <end position="1191"/>
    </location>
</feature>
<dbReference type="PROSITE" id="PS00022">
    <property type="entry name" value="EGF_1"/>
    <property type="match status" value="12"/>
</dbReference>
<feature type="domain" description="EGF-like" evidence="7">
    <location>
        <begin position="240"/>
        <end position="277"/>
    </location>
</feature>
<reference evidence="8" key="1">
    <citation type="submission" date="2022-11" db="EMBL/GenBank/DDBJ databases">
        <title>Centuries of genome instability and evolution in soft-shell clam transmissible cancer (bioRxiv).</title>
        <authorList>
            <person name="Hart S.F.M."/>
            <person name="Yonemitsu M.A."/>
            <person name="Giersch R.M."/>
            <person name="Beal B.F."/>
            <person name="Arriagada G."/>
            <person name="Davis B.W."/>
            <person name="Ostrander E.A."/>
            <person name="Goff S.P."/>
            <person name="Metzger M.J."/>
        </authorList>
    </citation>
    <scope>NUCLEOTIDE SEQUENCE</scope>
    <source>
        <strain evidence="8">MELC-2E11</strain>
        <tissue evidence="8">Siphon/mantle</tissue>
    </source>
</reference>
<protein>
    <submittedName>
        <fullName evidence="8">TENX-like protein</fullName>
    </submittedName>
</protein>
<dbReference type="Pfam" id="PF00754">
    <property type="entry name" value="F5_F8_type_C"/>
    <property type="match status" value="1"/>
</dbReference>